<reference evidence="5" key="1">
    <citation type="submission" date="2018-05" db="EMBL/GenBank/DDBJ databases">
        <authorList>
            <person name="Lanie J.A."/>
            <person name="Ng W.-L."/>
            <person name="Kazmierczak K.M."/>
            <person name="Andrzejewski T.M."/>
            <person name="Davidsen T.M."/>
            <person name="Wayne K.J."/>
            <person name="Tettelin H."/>
            <person name="Glass J.I."/>
            <person name="Rusch D."/>
            <person name="Podicherti R."/>
            <person name="Tsui H.-C.T."/>
            <person name="Winkler M.E."/>
        </authorList>
    </citation>
    <scope>NUCLEOTIDE SEQUENCE</scope>
</reference>
<dbReference type="InterPro" id="IPR052355">
    <property type="entry name" value="CENP-V-like"/>
</dbReference>
<dbReference type="PANTHER" id="PTHR28620">
    <property type="entry name" value="CENTROMERE PROTEIN V"/>
    <property type="match status" value="1"/>
</dbReference>
<organism evidence="5">
    <name type="scientific">marine metagenome</name>
    <dbReference type="NCBI Taxonomy" id="408172"/>
    <lineage>
        <taxon>unclassified sequences</taxon>
        <taxon>metagenomes</taxon>
        <taxon>ecological metagenomes</taxon>
    </lineage>
</organism>
<dbReference type="InterPro" id="IPR011057">
    <property type="entry name" value="Mss4-like_sf"/>
</dbReference>
<dbReference type="Gene3D" id="2.170.150.70">
    <property type="match status" value="1"/>
</dbReference>
<keyword evidence="3" id="KW-0862">Zinc</keyword>
<comment type="similarity">
    <text evidence="1">Belongs to the Gfa family.</text>
</comment>
<evidence type="ECO:0000259" key="4">
    <source>
        <dbReference type="PROSITE" id="PS51891"/>
    </source>
</evidence>
<protein>
    <recommendedName>
        <fullName evidence="4">CENP-V/GFA domain-containing protein</fullName>
    </recommendedName>
</protein>
<accession>A0A383C2W2</accession>
<proteinExistence type="inferred from homology"/>
<dbReference type="PROSITE" id="PS51891">
    <property type="entry name" value="CENP_V_GFA"/>
    <property type="match status" value="1"/>
</dbReference>
<dbReference type="PANTHER" id="PTHR28620:SF1">
    <property type="entry name" value="CENP-V_GFA DOMAIN-CONTAINING PROTEIN"/>
    <property type="match status" value="1"/>
</dbReference>
<dbReference type="InterPro" id="IPR006913">
    <property type="entry name" value="CENP-V/GFA"/>
</dbReference>
<sequence length="128" mass="14664">MPTNTYHGSCHCGTVQFEIEADLSRLEHCNCSICVKKGALFTYASPERFRLVRGEAALTRYQFNTKISEHFFCQHCGIHTFGHPRSSPENYIINVRCLDDFDLESADYELGLFDGRDWEAFMAARDNA</sequence>
<evidence type="ECO:0000256" key="2">
    <source>
        <dbReference type="ARBA" id="ARBA00022723"/>
    </source>
</evidence>
<keyword evidence="2" id="KW-0479">Metal-binding</keyword>
<dbReference type="GO" id="GO:0046872">
    <property type="term" value="F:metal ion binding"/>
    <property type="evidence" value="ECO:0007669"/>
    <property type="project" value="UniProtKB-KW"/>
</dbReference>
<name>A0A383C2W2_9ZZZZ</name>
<evidence type="ECO:0000256" key="3">
    <source>
        <dbReference type="ARBA" id="ARBA00022833"/>
    </source>
</evidence>
<dbReference type="EMBL" id="UINC01205545">
    <property type="protein sequence ID" value="SVE26767.1"/>
    <property type="molecule type" value="Genomic_DNA"/>
</dbReference>
<evidence type="ECO:0000256" key="1">
    <source>
        <dbReference type="ARBA" id="ARBA00005495"/>
    </source>
</evidence>
<feature type="domain" description="CENP-V/GFA" evidence="4">
    <location>
        <begin position="6"/>
        <end position="119"/>
    </location>
</feature>
<dbReference type="AlphaFoldDB" id="A0A383C2W2"/>
<dbReference type="Pfam" id="PF04828">
    <property type="entry name" value="GFA"/>
    <property type="match status" value="1"/>
</dbReference>
<gene>
    <name evidence="5" type="ORF">METZ01_LOCUS479621</name>
</gene>
<evidence type="ECO:0000313" key="5">
    <source>
        <dbReference type="EMBL" id="SVE26767.1"/>
    </source>
</evidence>
<dbReference type="SUPFAM" id="SSF51316">
    <property type="entry name" value="Mss4-like"/>
    <property type="match status" value="1"/>
</dbReference>
<dbReference type="GO" id="GO:0016846">
    <property type="term" value="F:carbon-sulfur lyase activity"/>
    <property type="evidence" value="ECO:0007669"/>
    <property type="project" value="InterPro"/>
</dbReference>